<name>A0ABQ6C2C3_9BURK</name>
<accession>A0ABQ6C2C3</accession>
<feature type="transmembrane region" description="Helical" evidence="1">
    <location>
        <begin position="94"/>
        <end position="113"/>
    </location>
</feature>
<feature type="transmembrane region" description="Helical" evidence="1">
    <location>
        <begin position="66"/>
        <end position="88"/>
    </location>
</feature>
<comment type="caution">
    <text evidence="2">The sequence shown here is derived from an EMBL/GenBank/DDBJ whole genome shotgun (WGS) entry which is preliminary data.</text>
</comment>
<feature type="transmembrane region" description="Helical" evidence="1">
    <location>
        <begin position="157"/>
        <end position="182"/>
    </location>
</feature>
<keyword evidence="1" id="KW-0472">Membrane</keyword>
<dbReference type="Proteomes" id="UP001156903">
    <property type="component" value="Unassembled WGS sequence"/>
</dbReference>
<protein>
    <submittedName>
        <fullName evidence="2">Membrane protein</fullName>
    </submittedName>
</protein>
<dbReference type="RefSeq" id="WP_234264741.1">
    <property type="nucleotide sequence ID" value="NZ_BSPB01000002.1"/>
</dbReference>
<feature type="transmembrane region" description="Helical" evidence="1">
    <location>
        <begin position="6"/>
        <end position="25"/>
    </location>
</feature>
<organism evidence="2 3">
    <name type="scientific">Hydrogenophaga electricum</name>
    <dbReference type="NCBI Taxonomy" id="1230953"/>
    <lineage>
        <taxon>Bacteria</taxon>
        <taxon>Pseudomonadati</taxon>
        <taxon>Pseudomonadota</taxon>
        <taxon>Betaproteobacteria</taxon>
        <taxon>Burkholderiales</taxon>
        <taxon>Comamonadaceae</taxon>
        <taxon>Hydrogenophaga</taxon>
    </lineage>
</organism>
<sequence length="183" mass="20213">MQVLDFLLKTLFFFLIGAALLRAWMNQWRIQMSVQPGRFVIAATDWLVKPLRRLLPRALMQSRIDWGSLLAAMLMALAYAGLWLAIVVQGGSTVLAAATLWLAIGILALKMLAFVVLQGLMLLLLLYAVLSWVQPQAPAMSVLERLCGPLLRPVRRFVPTVGGLDLSVLVLLVLLQVGLIVLN</sequence>
<evidence type="ECO:0000313" key="2">
    <source>
        <dbReference type="EMBL" id="GLS12880.1"/>
    </source>
</evidence>
<evidence type="ECO:0000313" key="3">
    <source>
        <dbReference type="Proteomes" id="UP001156903"/>
    </source>
</evidence>
<dbReference type="Pfam" id="PF02325">
    <property type="entry name" value="CCB3_YggT"/>
    <property type="match status" value="2"/>
</dbReference>
<keyword evidence="3" id="KW-1185">Reference proteome</keyword>
<proteinExistence type="predicted"/>
<dbReference type="InterPro" id="IPR003425">
    <property type="entry name" value="CCB3/YggT"/>
</dbReference>
<feature type="transmembrane region" description="Helical" evidence="1">
    <location>
        <begin position="120"/>
        <end position="137"/>
    </location>
</feature>
<keyword evidence="1" id="KW-0812">Transmembrane</keyword>
<keyword evidence="1" id="KW-1133">Transmembrane helix</keyword>
<reference evidence="3" key="1">
    <citation type="journal article" date="2019" name="Int. J. Syst. Evol. Microbiol.">
        <title>The Global Catalogue of Microorganisms (GCM) 10K type strain sequencing project: providing services to taxonomists for standard genome sequencing and annotation.</title>
        <authorList>
            <consortium name="The Broad Institute Genomics Platform"/>
            <consortium name="The Broad Institute Genome Sequencing Center for Infectious Disease"/>
            <person name="Wu L."/>
            <person name="Ma J."/>
        </authorList>
    </citation>
    <scope>NUCLEOTIDE SEQUENCE [LARGE SCALE GENOMIC DNA]</scope>
    <source>
        <strain evidence="3">NBRC 109341</strain>
    </source>
</reference>
<evidence type="ECO:0000256" key="1">
    <source>
        <dbReference type="SAM" id="Phobius"/>
    </source>
</evidence>
<dbReference type="EMBL" id="BSPB01000002">
    <property type="protein sequence ID" value="GLS12880.1"/>
    <property type="molecule type" value="Genomic_DNA"/>
</dbReference>
<gene>
    <name evidence="2" type="ORF">GCM10007935_03080</name>
</gene>